<evidence type="ECO:0000256" key="1">
    <source>
        <dbReference type="ARBA" id="ARBA00011947"/>
    </source>
</evidence>
<dbReference type="GO" id="GO:0032259">
    <property type="term" value="P:methylation"/>
    <property type="evidence" value="ECO:0007669"/>
    <property type="project" value="UniProtKB-KW"/>
</dbReference>
<dbReference type="NCBIfam" id="NF002497">
    <property type="entry name" value="PRK01827.1-3"/>
    <property type="match status" value="1"/>
</dbReference>
<dbReference type="PANTHER" id="PTHR11548">
    <property type="entry name" value="THYMIDYLATE SYNTHASE 1"/>
    <property type="match status" value="1"/>
</dbReference>
<comment type="subunit">
    <text evidence="4">Homodimer.</text>
</comment>
<feature type="binding site" evidence="4">
    <location>
        <begin position="135"/>
        <end position="136"/>
    </location>
    <ligand>
        <name>dUMP</name>
        <dbReference type="ChEBI" id="CHEBI:246422"/>
        <note>ligand shared between dimeric partners</note>
    </ligand>
</feature>
<reference evidence="6 7" key="1">
    <citation type="journal article" date="2016" name="Nat. Commun.">
        <title>Thousands of microbial genomes shed light on interconnected biogeochemical processes in an aquifer system.</title>
        <authorList>
            <person name="Anantharaman K."/>
            <person name="Brown C.T."/>
            <person name="Hug L.A."/>
            <person name="Sharon I."/>
            <person name="Castelle C.J."/>
            <person name="Probst A.J."/>
            <person name="Thomas B.C."/>
            <person name="Singh A."/>
            <person name="Wilkins M.J."/>
            <person name="Karaoz U."/>
            <person name="Brodie E.L."/>
            <person name="Williams K.H."/>
            <person name="Hubbard S.S."/>
            <person name="Banfield J.F."/>
        </authorList>
    </citation>
    <scope>NUCLEOTIDE SEQUENCE [LARGE SCALE GENOMIC DNA]</scope>
</reference>
<evidence type="ECO:0000313" key="6">
    <source>
        <dbReference type="EMBL" id="OHA73416.1"/>
    </source>
</evidence>
<comment type="function">
    <text evidence="4">Catalyzes the reductive methylation of 2'-deoxyuridine-5'-monophosphate (dUMP) to 2'-deoxythymidine-5'-monophosphate (dTMP) while utilizing 5,10-methylenetetrahydrofolate (mTHF) as the methyl donor and reductant in the reaction, yielding dihydrofolate (DHF) as a by-product. This enzymatic reaction provides an intracellular de novo source of dTMP, an essential precursor for DNA biosynthesis.</text>
</comment>
<comment type="pathway">
    <text evidence="4">Pyrimidine metabolism; dTTP biosynthesis.</text>
</comment>
<evidence type="ECO:0000256" key="3">
    <source>
        <dbReference type="ARBA" id="ARBA00022679"/>
    </source>
</evidence>
<dbReference type="EC" id="2.1.1.45" evidence="1 4"/>
<dbReference type="GO" id="GO:0005829">
    <property type="term" value="C:cytosol"/>
    <property type="evidence" value="ECO:0007669"/>
    <property type="project" value="TreeGrafter"/>
</dbReference>
<evidence type="ECO:0000313" key="7">
    <source>
        <dbReference type="Proteomes" id="UP000176917"/>
    </source>
</evidence>
<dbReference type="EMBL" id="MHUG01000012">
    <property type="protein sequence ID" value="OHA73416.1"/>
    <property type="molecule type" value="Genomic_DNA"/>
</dbReference>
<protein>
    <recommendedName>
        <fullName evidence="1 4">Thymidylate synthase</fullName>
        <shortName evidence="4">TS</shortName>
        <shortName evidence="4">TSase</shortName>
        <ecNumber evidence="1 4">2.1.1.45</ecNumber>
    </recommendedName>
</protein>
<dbReference type="InterPro" id="IPR023451">
    <property type="entry name" value="Thymidate_synth/dCMP_Mease_dom"/>
</dbReference>
<organism evidence="6 7">
    <name type="scientific">Candidatus Wildermuthbacteria bacterium RIFCSPLOWO2_01_FULL_48_16</name>
    <dbReference type="NCBI Taxonomy" id="1802461"/>
    <lineage>
        <taxon>Bacteria</taxon>
        <taxon>Candidatus Wildermuthiibacteriota</taxon>
    </lineage>
</organism>
<dbReference type="GO" id="GO:0004799">
    <property type="term" value="F:thymidylate synthase activity"/>
    <property type="evidence" value="ECO:0007669"/>
    <property type="project" value="UniProtKB-UniRule"/>
</dbReference>
<comment type="caution">
    <text evidence="6">The sequence shown here is derived from an EMBL/GenBank/DDBJ whole genome shotgun (WGS) entry which is preliminary data.</text>
</comment>
<dbReference type="PRINTS" id="PR00108">
    <property type="entry name" value="THYMDSNTHASE"/>
</dbReference>
<dbReference type="InterPro" id="IPR000398">
    <property type="entry name" value="Thymidylate_synthase"/>
</dbReference>
<feature type="binding site" description="in other chain" evidence="4">
    <location>
        <begin position="175"/>
        <end position="178"/>
    </location>
    <ligand>
        <name>dUMP</name>
        <dbReference type="ChEBI" id="CHEBI:246422"/>
        <note>ligand shared between dimeric partners</note>
    </ligand>
</feature>
<gene>
    <name evidence="4" type="primary">thyA</name>
    <name evidence="6" type="ORF">A3B24_02295</name>
</gene>
<dbReference type="Gene3D" id="3.30.572.10">
    <property type="entry name" value="Thymidylate synthase/dCMP hydroxymethylase domain"/>
    <property type="match status" value="1"/>
</dbReference>
<dbReference type="GO" id="GO:0006231">
    <property type="term" value="P:dTMP biosynthetic process"/>
    <property type="evidence" value="ECO:0007669"/>
    <property type="project" value="UniProtKB-UniRule"/>
</dbReference>
<comment type="similarity">
    <text evidence="4">Belongs to the thymidylate synthase family. Bacterial-type ThyA subfamily.</text>
</comment>
<comment type="caution">
    <text evidence="4">Lacks conserved residue(s) required for the propagation of feature annotation.</text>
</comment>
<feature type="binding site" evidence="4">
    <location>
        <position position="178"/>
    </location>
    <ligand>
        <name>(6R)-5,10-methylene-5,6,7,8-tetrahydrofolate</name>
        <dbReference type="ChEBI" id="CHEBI:15636"/>
    </ligand>
</feature>
<feature type="active site" description="Nucleophile" evidence="4">
    <location>
        <position position="155"/>
    </location>
</feature>
<dbReference type="PANTHER" id="PTHR11548:SF9">
    <property type="entry name" value="THYMIDYLATE SYNTHASE"/>
    <property type="match status" value="1"/>
</dbReference>
<dbReference type="GO" id="GO:0006235">
    <property type="term" value="P:dTTP biosynthetic process"/>
    <property type="evidence" value="ECO:0007669"/>
    <property type="project" value="UniProtKB-UniRule"/>
</dbReference>
<comment type="catalytic activity">
    <reaction evidence="4">
        <text>dUMP + (6R)-5,10-methylene-5,6,7,8-tetrahydrofolate = 7,8-dihydrofolate + dTMP</text>
        <dbReference type="Rhea" id="RHEA:12104"/>
        <dbReference type="ChEBI" id="CHEBI:15636"/>
        <dbReference type="ChEBI" id="CHEBI:57451"/>
        <dbReference type="ChEBI" id="CHEBI:63528"/>
        <dbReference type="ChEBI" id="CHEBI:246422"/>
        <dbReference type="EC" id="2.1.1.45"/>
    </reaction>
</comment>
<dbReference type="CDD" id="cd00351">
    <property type="entry name" value="TS_Pyrimidine_HMase"/>
    <property type="match status" value="1"/>
</dbReference>
<evidence type="ECO:0000259" key="5">
    <source>
        <dbReference type="Pfam" id="PF00303"/>
    </source>
</evidence>
<dbReference type="NCBIfam" id="TIGR03284">
    <property type="entry name" value="thym_sym"/>
    <property type="match status" value="1"/>
</dbReference>
<dbReference type="Pfam" id="PF00303">
    <property type="entry name" value="Thymidylat_synt"/>
    <property type="match status" value="1"/>
</dbReference>
<dbReference type="HAMAP" id="MF_00008">
    <property type="entry name" value="Thymidy_synth_bact"/>
    <property type="match status" value="1"/>
</dbReference>
<dbReference type="AlphaFoldDB" id="A0A1G2RKQ7"/>
<comment type="subcellular location">
    <subcellularLocation>
        <location evidence="4">Cytoplasm</location>
    </subcellularLocation>
</comment>
<keyword evidence="2 4" id="KW-0489">Methyltransferase</keyword>
<feature type="binding site" description="in other chain" evidence="4">
    <location>
        <position position="186"/>
    </location>
    <ligand>
        <name>dUMP</name>
        <dbReference type="ChEBI" id="CHEBI:246422"/>
        <note>ligand shared between dimeric partners</note>
    </ligand>
</feature>
<dbReference type="Proteomes" id="UP000176917">
    <property type="component" value="Unassembled WGS sequence"/>
</dbReference>
<feature type="binding site" description="in other chain" evidence="4">
    <location>
        <begin position="216"/>
        <end position="218"/>
    </location>
    <ligand>
        <name>dUMP</name>
        <dbReference type="ChEBI" id="CHEBI:246422"/>
        <note>ligand shared between dimeric partners</note>
    </ligand>
</feature>
<proteinExistence type="inferred from homology"/>
<dbReference type="SUPFAM" id="SSF55831">
    <property type="entry name" value="Thymidylate synthase/dCMP hydroxymethylase"/>
    <property type="match status" value="1"/>
</dbReference>
<dbReference type="InterPro" id="IPR045097">
    <property type="entry name" value="Thymidate_synth/dCMP_Mease"/>
</dbReference>
<name>A0A1G2RKQ7_9BACT</name>
<evidence type="ECO:0000256" key="4">
    <source>
        <dbReference type="HAMAP-Rule" id="MF_00008"/>
    </source>
</evidence>
<sequence>MKQYLDLLSHVLENGEKKGDPQGVGNIAVLGYQMRFKMDDGFPLLTTKKLSFKSIAYELLWFIKGDTNVKYLQDHGVSIWDEWATPEMSAKYGHAPGELGPIYGEKWRRWEKRSGGVIDQLGQAIEDIKKNPSSRRLIVNSWDPEDVDKVFVAPCHCFFKFFVAQGKLSLHLFQRSADVFLGVPYNIASYSLLLMMAAQATGLKAHEFVHTLSDTHLYLNHLDQAKLQLTREPKPLPIMKLNPEIKNIDDFDFDDFELIGYDPHPSIKAPVGV</sequence>
<dbReference type="InterPro" id="IPR036926">
    <property type="entry name" value="Thymidate_synth/dCMP_Mease_sf"/>
</dbReference>
<evidence type="ECO:0000256" key="2">
    <source>
        <dbReference type="ARBA" id="ARBA00022603"/>
    </source>
</evidence>
<keyword evidence="4" id="KW-0545">Nucleotide biosynthesis</keyword>
<dbReference type="UniPathway" id="UPA00575"/>
<keyword evidence="4" id="KW-0963">Cytoplasm</keyword>
<keyword evidence="3 4" id="KW-0808">Transferase</keyword>
<accession>A0A1G2RKQ7</accession>
<feature type="domain" description="Thymidylate synthase/dCMP hydroxymethylase" evidence="5">
    <location>
        <begin position="2"/>
        <end position="272"/>
    </location>
</feature>
<dbReference type="STRING" id="1802461.A3B24_02295"/>